<sequence>MKRLLSLVFLLVFGATAVVAGGPPAIPPSAPVSLASSLESPLDQVSSPYAVYGARRLVSSYSGPLYQITRESDLSTLDVYAPRAAIDGWPNSARIGAWLAGSPGLISRVYDESGAGRHITISTVAQMPLWTVTDGRGVWDFDGVANYIDATSALSAFANGASGVTVAALRAYDTTLTSAAQPIFYASSGSGSTRLIMGLNNGAIEAGGRRLDTDAFAQTTGLPIDTGWDVEIARFDFTNAKLTHQVNWAMDVKTPFQTTGATSATASTMVYIGMQGASYFNGKIAALILSANIMTDYEVSGLIAGFASSRTISTTTSHFLRWGAGAVAMRGPYTAIPSAVTTTVITPDGTTPTDGVLASHRYHHHVRVASMPGRLWVAFSSGLNGEDGRGQIAAVSSSTNGGANFGAPLVAAQADAMVGGAGGRLVWPRQFVKNGGRLYLVSSIQDSTVTALALVATECKADGTVGAPFLISTEPYTPLSGYPVGAYDPAVSPLLFGSANVFGPNGGAWPGATQPSSWVGTTQFPGFPATGLFIEPVTLATDSTGQRLQRLWRKFGTWSSNRLTLYWGQESTDAGKTWGPLTPTDIPNEPSNGAGILLPDGRIGLVHNPLDQSSYRDTLTLSIFRTDGSLQSVYAVRSGVQPNPVYAGSAKLGGPSYPGVDYDGTNLIIGYSTQKEVIQVTIFPYAALAQ</sequence>
<protein>
    <recommendedName>
        <fullName evidence="5">Sialidase domain-containing protein</fullName>
    </recommendedName>
</protein>
<dbReference type="CDD" id="cd15482">
    <property type="entry name" value="Sialidase_non-viral"/>
    <property type="match status" value="1"/>
</dbReference>
<evidence type="ECO:0000259" key="2">
    <source>
        <dbReference type="Pfam" id="PF13088"/>
    </source>
</evidence>
<dbReference type="EMBL" id="NHSJ01000100">
    <property type="protein sequence ID" value="PPQ28941.1"/>
    <property type="molecule type" value="Genomic_DNA"/>
</dbReference>
<dbReference type="Gene3D" id="2.60.120.200">
    <property type="match status" value="1"/>
</dbReference>
<gene>
    <name evidence="3" type="ORF">CCR94_16250</name>
</gene>
<dbReference type="SUPFAM" id="SSF50939">
    <property type="entry name" value="Sialidases"/>
    <property type="match status" value="1"/>
</dbReference>
<dbReference type="OrthoDB" id="41724at2"/>
<reference evidence="3 4" key="1">
    <citation type="journal article" date="2018" name="Arch. Microbiol.">
        <title>New insights into the metabolic potential of the phototrophic purple bacterium Rhodopila globiformis DSM 161(T) from its draft genome sequence and evidence for a vanadium-dependent nitrogenase.</title>
        <authorList>
            <person name="Imhoff J.F."/>
            <person name="Rahn T."/>
            <person name="Kunzel S."/>
            <person name="Neulinger S.C."/>
        </authorList>
    </citation>
    <scope>NUCLEOTIDE SEQUENCE [LARGE SCALE GENOMIC DNA]</scope>
    <source>
        <strain evidence="3 4">DSM 16996</strain>
    </source>
</reference>
<proteinExistence type="predicted"/>
<dbReference type="InterPro" id="IPR036278">
    <property type="entry name" value="Sialidase_sf"/>
</dbReference>
<dbReference type="AlphaFoldDB" id="A0A2S6N2U4"/>
<dbReference type="InterPro" id="IPR013320">
    <property type="entry name" value="ConA-like_dom_sf"/>
</dbReference>
<keyword evidence="4" id="KW-1185">Reference proteome</keyword>
<dbReference type="Gene3D" id="2.120.10.10">
    <property type="match status" value="1"/>
</dbReference>
<dbReference type="RefSeq" id="WP_104508898.1">
    <property type="nucleotide sequence ID" value="NZ_JACIGC010000011.1"/>
</dbReference>
<evidence type="ECO:0000313" key="3">
    <source>
        <dbReference type="EMBL" id="PPQ28941.1"/>
    </source>
</evidence>
<name>A0A2S6N2U4_9HYPH</name>
<dbReference type="Pfam" id="PF13088">
    <property type="entry name" value="BNR_2"/>
    <property type="match status" value="1"/>
</dbReference>
<organism evidence="3 4">
    <name type="scientific">Rhodoblastus sphagnicola</name>
    <dbReference type="NCBI Taxonomy" id="333368"/>
    <lineage>
        <taxon>Bacteria</taxon>
        <taxon>Pseudomonadati</taxon>
        <taxon>Pseudomonadota</taxon>
        <taxon>Alphaproteobacteria</taxon>
        <taxon>Hyphomicrobiales</taxon>
        <taxon>Rhodoblastaceae</taxon>
        <taxon>Rhodoblastus</taxon>
    </lineage>
</organism>
<accession>A0A2S6N2U4</accession>
<evidence type="ECO:0008006" key="5">
    <source>
        <dbReference type="Google" id="ProtNLM"/>
    </source>
</evidence>
<comment type="caution">
    <text evidence="3">The sequence shown here is derived from an EMBL/GenBank/DDBJ whole genome shotgun (WGS) entry which is preliminary data.</text>
</comment>
<dbReference type="InterPro" id="IPR011040">
    <property type="entry name" value="Sialidase"/>
</dbReference>
<dbReference type="GO" id="GO:0046556">
    <property type="term" value="F:alpha-L-arabinofuranosidase activity"/>
    <property type="evidence" value="ECO:0007669"/>
    <property type="project" value="InterPro"/>
</dbReference>
<dbReference type="GO" id="GO:0031221">
    <property type="term" value="P:arabinan metabolic process"/>
    <property type="evidence" value="ECO:0007669"/>
    <property type="project" value="InterPro"/>
</dbReference>
<feature type="domain" description="Alpha-L-arabinofuranosidase B catalytic" evidence="1">
    <location>
        <begin position="54"/>
        <end position="127"/>
    </location>
</feature>
<evidence type="ECO:0000259" key="1">
    <source>
        <dbReference type="Pfam" id="PF09206"/>
    </source>
</evidence>
<dbReference type="SUPFAM" id="SSF49899">
    <property type="entry name" value="Concanavalin A-like lectins/glucanases"/>
    <property type="match status" value="1"/>
</dbReference>
<evidence type="ECO:0000313" key="4">
    <source>
        <dbReference type="Proteomes" id="UP000239089"/>
    </source>
</evidence>
<dbReference type="Pfam" id="PF09206">
    <property type="entry name" value="ArabFuran-catal"/>
    <property type="match status" value="1"/>
</dbReference>
<dbReference type="InterPro" id="IPR015289">
    <property type="entry name" value="A-L-arabinofuranosidase_B_cat"/>
</dbReference>
<feature type="domain" description="Sialidase" evidence="2">
    <location>
        <begin position="534"/>
        <end position="628"/>
    </location>
</feature>
<dbReference type="Proteomes" id="UP000239089">
    <property type="component" value="Unassembled WGS sequence"/>
</dbReference>